<keyword evidence="2" id="KW-0812">Transmembrane</keyword>
<protein>
    <submittedName>
        <fullName evidence="3">DUF624 domain-containing protein</fullName>
    </submittedName>
</protein>
<reference evidence="3" key="1">
    <citation type="submission" date="2022-01" db="EMBL/GenBank/DDBJ databases">
        <title>Antribacter sp. nov., isolated from Guizhou of China.</title>
        <authorList>
            <person name="Chengliang C."/>
            <person name="Ya Z."/>
        </authorList>
    </citation>
    <scope>NUCLEOTIDE SEQUENCE</scope>
    <source>
        <strain evidence="3">KLBMP 9083</strain>
    </source>
</reference>
<gene>
    <name evidence="3" type="ORF">L1785_10300</name>
</gene>
<feature type="transmembrane region" description="Helical" evidence="2">
    <location>
        <begin position="141"/>
        <end position="167"/>
    </location>
</feature>
<keyword evidence="4" id="KW-1185">Reference proteome</keyword>
<dbReference type="EMBL" id="JAKGSG010000029">
    <property type="protein sequence ID" value="MCF4121371.1"/>
    <property type="molecule type" value="Genomic_DNA"/>
</dbReference>
<dbReference type="Proteomes" id="UP001165405">
    <property type="component" value="Unassembled WGS sequence"/>
</dbReference>
<feature type="transmembrane region" description="Helical" evidence="2">
    <location>
        <begin position="75"/>
        <end position="96"/>
    </location>
</feature>
<dbReference type="Pfam" id="PF04854">
    <property type="entry name" value="DUF624"/>
    <property type="match status" value="1"/>
</dbReference>
<dbReference type="InterPro" id="IPR006938">
    <property type="entry name" value="DUF624"/>
</dbReference>
<keyword evidence="2" id="KW-1133">Transmembrane helix</keyword>
<evidence type="ECO:0000313" key="4">
    <source>
        <dbReference type="Proteomes" id="UP001165405"/>
    </source>
</evidence>
<proteinExistence type="predicted"/>
<comment type="caution">
    <text evidence="3">The sequence shown here is derived from an EMBL/GenBank/DDBJ whole genome shotgun (WGS) entry which is preliminary data.</text>
</comment>
<sequence>MFSFNGFVRLNDFLTGVYRVAYLNVLWVVTTVLGLGVLGVGPASYALAAYMDRWFRLGEEPPVARTFFAAAKERFWPSVLTSWIYLGAGAVILTNLTGSASWYVRVLNLVALGVLAVSLSYVYSVMAALDLPTIRRRVTASLMVGFGSLHLTVLGAGAVAVAVSVLYRYALPLLALFGVGIPAVAVGVVTRFVYKDLARAPDEDLAKEPGAVAAGKTRPATGPHVARGLDRGVTRGATP</sequence>
<feature type="transmembrane region" description="Helical" evidence="2">
    <location>
        <begin position="173"/>
        <end position="194"/>
    </location>
</feature>
<organism evidence="3 4">
    <name type="scientific">Antribacter soli</name>
    <dbReference type="NCBI Taxonomy" id="2910976"/>
    <lineage>
        <taxon>Bacteria</taxon>
        <taxon>Bacillati</taxon>
        <taxon>Actinomycetota</taxon>
        <taxon>Actinomycetes</taxon>
        <taxon>Micrococcales</taxon>
        <taxon>Promicromonosporaceae</taxon>
        <taxon>Antribacter</taxon>
    </lineage>
</organism>
<evidence type="ECO:0000256" key="1">
    <source>
        <dbReference type="SAM" id="MobiDB-lite"/>
    </source>
</evidence>
<evidence type="ECO:0000313" key="3">
    <source>
        <dbReference type="EMBL" id="MCF4121371.1"/>
    </source>
</evidence>
<feature type="transmembrane region" description="Helical" evidence="2">
    <location>
        <begin position="20"/>
        <end position="47"/>
    </location>
</feature>
<accession>A0AA41QEW1</accession>
<keyword evidence="2" id="KW-0472">Membrane</keyword>
<evidence type="ECO:0000256" key="2">
    <source>
        <dbReference type="SAM" id="Phobius"/>
    </source>
</evidence>
<dbReference type="AlphaFoldDB" id="A0AA41QEW1"/>
<feature type="transmembrane region" description="Helical" evidence="2">
    <location>
        <begin position="102"/>
        <end position="129"/>
    </location>
</feature>
<dbReference type="RefSeq" id="WP_236089169.1">
    <property type="nucleotide sequence ID" value="NZ_JAKGSG010000029.1"/>
</dbReference>
<feature type="region of interest" description="Disordered" evidence="1">
    <location>
        <begin position="208"/>
        <end position="239"/>
    </location>
</feature>
<name>A0AA41QEW1_9MICO</name>